<evidence type="ECO:0000313" key="1">
    <source>
        <dbReference type="EMBL" id="AWN23641.1"/>
    </source>
</evidence>
<evidence type="ECO:0000313" key="2">
    <source>
        <dbReference type="Proteomes" id="UP000245368"/>
    </source>
</evidence>
<proteinExistence type="predicted"/>
<dbReference type="EMBL" id="CP029494">
    <property type="protein sequence ID" value="AWN23641.1"/>
    <property type="molecule type" value="Genomic_DNA"/>
</dbReference>
<gene>
    <name evidence="1" type="ORF">DKM44_10700</name>
</gene>
<accession>A0A2Z3JJ74</accession>
<sequence>MTLAALRTLPDALLLGALKHFQPALGEEGAAAALALGAGVPDLALRWGLAAGPAGAALAAAAALRLGQTDTAQRLIGPLPPDARRAVLHARLQALRGEGAAEAAQLARHQARREGDAPALIAAVTLLGELQLGEAEALTALRTLAEGLKVAELTSQDADAHLLAVLAHAQRRVGGAAKARRTAEKALERAPRRSPARVWALVALERRQDAEREFQAGQLGAGWWPSGQ</sequence>
<name>A0A2Z3JJ74_9DEIO</name>
<keyword evidence="2" id="KW-1185">Reference proteome</keyword>
<dbReference type="Proteomes" id="UP000245368">
    <property type="component" value="Chromosome"/>
</dbReference>
<organism evidence="1 2">
    <name type="scientific">Deinococcus irradiatisoli</name>
    <dbReference type="NCBI Taxonomy" id="2202254"/>
    <lineage>
        <taxon>Bacteria</taxon>
        <taxon>Thermotogati</taxon>
        <taxon>Deinococcota</taxon>
        <taxon>Deinococci</taxon>
        <taxon>Deinococcales</taxon>
        <taxon>Deinococcaceae</taxon>
        <taxon>Deinococcus</taxon>
    </lineage>
</organism>
<reference evidence="1 2" key="1">
    <citation type="submission" date="2018-05" db="EMBL/GenBank/DDBJ databases">
        <title>Complete Genome Sequence of Deinococcus sp. strain 17bor-2.</title>
        <authorList>
            <person name="Srinivasan S."/>
        </authorList>
    </citation>
    <scope>NUCLEOTIDE SEQUENCE [LARGE SCALE GENOMIC DNA]</scope>
    <source>
        <strain evidence="1 2">17bor-2</strain>
    </source>
</reference>
<dbReference type="RefSeq" id="WP_109827369.1">
    <property type="nucleotide sequence ID" value="NZ_CP029494.1"/>
</dbReference>
<protein>
    <submittedName>
        <fullName evidence="1">Uncharacterized protein</fullName>
    </submittedName>
</protein>
<dbReference type="KEGG" id="dez:DKM44_10700"/>
<dbReference type="AlphaFoldDB" id="A0A2Z3JJ74"/>